<keyword evidence="1" id="KW-0472">Membrane</keyword>
<evidence type="ECO:0000313" key="3">
    <source>
        <dbReference type="Proteomes" id="UP001500575"/>
    </source>
</evidence>
<sequence length="67" mass="6933">MLDYLRVLVDAHKARLDERGASAVEYGLLIAGIAALIVAVVFLFGGALSNIFSDTCDSIGASSGNTC</sequence>
<keyword evidence="3" id="KW-1185">Reference proteome</keyword>
<organism evidence="2 3">
    <name type="scientific">Nocardioides bigeumensis</name>
    <dbReference type="NCBI Taxonomy" id="433657"/>
    <lineage>
        <taxon>Bacteria</taxon>
        <taxon>Bacillati</taxon>
        <taxon>Actinomycetota</taxon>
        <taxon>Actinomycetes</taxon>
        <taxon>Propionibacteriales</taxon>
        <taxon>Nocardioidaceae</taxon>
        <taxon>Nocardioides</taxon>
    </lineage>
</organism>
<comment type="caution">
    <text evidence="2">The sequence shown here is derived from an EMBL/GenBank/DDBJ whole genome shotgun (WGS) entry which is preliminary data.</text>
</comment>
<dbReference type="InterPro" id="IPR007047">
    <property type="entry name" value="Flp_Fap"/>
</dbReference>
<gene>
    <name evidence="2" type="ORF">GCM10009843_07320</name>
</gene>
<protein>
    <recommendedName>
        <fullName evidence="4">Flp family type IVb pilin</fullName>
    </recommendedName>
</protein>
<feature type="transmembrane region" description="Helical" evidence="1">
    <location>
        <begin position="26"/>
        <end position="48"/>
    </location>
</feature>
<keyword evidence="1" id="KW-0812">Transmembrane</keyword>
<reference evidence="3" key="1">
    <citation type="journal article" date="2019" name="Int. J. Syst. Evol. Microbiol.">
        <title>The Global Catalogue of Microorganisms (GCM) 10K type strain sequencing project: providing services to taxonomists for standard genome sequencing and annotation.</title>
        <authorList>
            <consortium name="The Broad Institute Genomics Platform"/>
            <consortium name="The Broad Institute Genome Sequencing Center for Infectious Disease"/>
            <person name="Wu L."/>
            <person name="Ma J."/>
        </authorList>
    </citation>
    <scope>NUCLEOTIDE SEQUENCE [LARGE SCALE GENOMIC DNA]</scope>
    <source>
        <strain evidence="3">JCM 16021</strain>
    </source>
</reference>
<dbReference type="EMBL" id="BAAAQQ010000002">
    <property type="protein sequence ID" value="GAA2116809.1"/>
    <property type="molecule type" value="Genomic_DNA"/>
</dbReference>
<dbReference type="Pfam" id="PF04964">
    <property type="entry name" value="Flp_Fap"/>
    <property type="match status" value="1"/>
</dbReference>
<evidence type="ECO:0000256" key="1">
    <source>
        <dbReference type="SAM" id="Phobius"/>
    </source>
</evidence>
<evidence type="ECO:0000313" key="2">
    <source>
        <dbReference type="EMBL" id="GAA2116809.1"/>
    </source>
</evidence>
<keyword evidence="1" id="KW-1133">Transmembrane helix</keyword>
<evidence type="ECO:0008006" key="4">
    <source>
        <dbReference type="Google" id="ProtNLM"/>
    </source>
</evidence>
<proteinExistence type="predicted"/>
<dbReference type="Proteomes" id="UP001500575">
    <property type="component" value="Unassembled WGS sequence"/>
</dbReference>
<accession>A0ABP5JH05</accession>
<name>A0ABP5JH05_9ACTN</name>